<dbReference type="GO" id="GO:0016740">
    <property type="term" value="F:transferase activity"/>
    <property type="evidence" value="ECO:0007669"/>
    <property type="project" value="UniProtKB-KW"/>
</dbReference>
<dbReference type="SUPFAM" id="SSF53448">
    <property type="entry name" value="Nucleotide-diphospho-sugar transferases"/>
    <property type="match status" value="1"/>
</dbReference>
<evidence type="ECO:0000313" key="2">
    <source>
        <dbReference type="EMBL" id="SFZ75777.1"/>
    </source>
</evidence>
<dbReference type="RefSeq" id="WP_072428255.1">
    <property type="nucleotide sequence ID" value="NZ_FPKR01000006.1"/>
</dbReference>
<dbReference type="CDD" id="cd00761">
    <property type="entry name" value="Glyco_tranf_GTA_type"/>
    <property type="match status" value="1"/>
</dbReference>
<dbReference type="Pfam" id="PF00535">
    <property type="entry name" value="Glycos_transf_2"/>
    <property type="match status" value="1"/>
</dbReference>
<proteinExistence type="predicted"/>
<sequence length="258" mass="28225">MPALRVAVITPYHRESPAQLQRCMASVAAQHYPCTHFLISDGYPQALDQPGLRHVQLGLAHGDYGDTPRALGSLLARSEGFDALCYLDADNAYWPEHVASLVQAWQADGGRTAVFSCARQLYYPDGRLMPLRDTVGAPDFVDTNCLFLSGAALDLTALWTLMPAPLHIIGDRIFWQALRLSGLPMRHLAQASVAYTSHWRAHYLALGETPPPDARSIEAGLQAAARWWLALPASLQARYIAIMGFDPGPSLRSQLPAA</sequence>
<evidence type="ECO:0000313" key="3">
    <source>
        <dbReference type="Proteomes" id="UP000186513"/>
    </source>
</evidence>
<dbReference type="InterPro" id="IPR001173">
    <property type="entry name" value="Glyco_trans_2-like"/>
</dbReference>
<evidence type="ECO:0000259" key="1">
    <source>
        <dbReference type="Pfam" id="PF00535"/>
    </source>
</evidence>
<dbReference type="EMBL" id="FPKR01000006">
    <property type="protein sequence ID" value="SFZ75777.1"/>
    <property type="molecule type" value="Genomic_DNA"/>
</dbReference>
<reference evidence="2 3" key="1">
    <citation type="submission" date="2016-11" db="EMBL/GenBank/DDBJ databases">
        <authorList>
            <person name="Jaros S."/>
            <person name="Januszkiewicz K."/>
            <person name="Wedrychowicz H."/>
        </authorList>
    </citation>
    <scope>NUCLEOTIDE SEQUENCE [LARGE SCALE GENOMIC DNA]</scope>
    <source>
        <strain evidence="2 3">DSM 18899</strain>
    </source>
</reference>
<dbReference type="InterPro" id="IPR029044">
    <property type="entry name" value="Nucleotide-diphossugar_trans"/>
</dbReference>
<keyword evidence="2" id="KW-0808">Transferase</keyword>
<protein>
    <submittedName>
        <fullName evidence="2">Glycosyl transferase family 2</fullName>
    </submittedName>
</protein>
<name>A0A1K2HGZ8_9NEIS</name>
<dbReference type="Proteomes" id="UP000186513">
    <property type="component" value="Unassembled WGS sequence"/>
</dbReference>
<organism evidence="2 3">
    <name type="scientific">Chitinimonas taiwanensis DSM 18899</name>
    <dbReference type="NCBI Taxonomy" id="1121279"/>
    <lineage>
        <taxon>Bacteria</taxon>
        <taxon>Pseudomonadati</taxon>
        <taxon>Pseudomonadota</taxon>
        <taxon>Betaproteobacteria</taxon>
        <taxon>Neisseriales</taxon>
        <taxon>Chitinibacteraceae</taxon>
        <taxon>Chitinimonas</taxon>
    </lineage>
</organism>
<dbReference type="Gene3D" id="3.90.550.10">
    <property type="entry name" value="Spore Coat Polysaccharide Biosynthesis Protein SpsA, Chain A"/>
    <property type="match status" value="1"/>
</dbReference>
<accession>A0A1K2HGZ8</accession>
<dbReference type="OrthoDB" id="7210585at2"/>
<dbReference type="AlphaFoldDB" id="A0A1K2HGZ8"/>
<dbReference type="STRING" id="1121279.SAMN02745887_01732"/>
<gene>
    <name evidence="2" type="ORF">SAMN02745887_01732</name>
</gene>
<keyword evidence="3" id="KW-1185">Reference proteome</keyword>
<feature type="domain" description="Glycosyltransferase 2-like" evidence="1">
    <location>
        <begin position="8"/>
        <end position="125"/>
    </location>
</feature>